<dbReference type="EMBL" id="SJPY01000001">
    <property type="protein sequence ID" value="TWU45568.1"/>
    <property type="molecule type" value="Genomic_DNA"/>
</dbReference>
<reference evidence="2 3" key="1">
    <citation type="submission" date="2019-02" db="EMBL/GenBank/DDBJ databases">
        <title>Deep-cultivation of Planctomycetes and their phenomic and genomic characterization uncovers novel biology.</title>
        <authorList>
            <person name="Wiegand S."/>
            <person name="Jogler M."/>
            <person name="Boedeker C."/>
            <person name="Pinto D."/>
            <person name="Vollmers J."/>
            <person name="Rivas-Marin E."/>
            <person name="Kohn T."/>
            <person name="Peeters S.H."/>
            <person name="Heuer A."/>
            <person name="Rast P."/>
            <person name="Oberbeckmann S."/>
            <person name="Bunk B."/>
            <person name="Jeske O."/>
            <person name="Meyerdierks A."/>
            <person name="Storesund J.E."/>
            <person name="Kallscheuer N."/>
            <person name="Luecker S."/>
            <person name="Lage O.M."/>
            <person name="Pohl T."/>
            <person name="Merkel B.J."/>
            <person name="Hornburger P."/>
            <person name="Mueller R.-W."/>
            <person name="Bruemmer F."/>
            <person name="Labrenz M."/>
            <person name="Spormann A.M."/>
            <person name="Op Den Camp H."/>
            <person name="Overmann J."/>
            <person name="Amann R."/>
            <person name="Jetten M.S.M."/>
            <person name="Mascher T."/>
            <person name="Medema M.H."/>
            <person name="Devos D.P."/>
            <person name="Kaster A.-K."/>
            <person name="Ovreas L."/>
            <person name="Rohde M."/>
            <person name="Galperin M.Y."/>
            <person name="Jogler C."/>
        </authorList>
    </citation>
    <scope>NUCLEOTIDE SEQUENCE [LARGE SCALE GENOMIC DNA]</scope>
    <source>
        <strain evidence="2 3">Q31b</strain>
    </source>
</reference>
<dbReference type="OrthoDB" id="213409at2"/>
<keyword evidence="1" id="KW-0732">Signal</keyword>
<protein>
    <submittedName>
        <fullName evidence="2">Uncharacterized protein</fullName>
    </submittedName>
</protein>
<evidence type="ECO:0000313" key="3">
    <source>
        <dbReference type="Proteomes" id="UP000315471"/>
    </source>
</evidence>
<sequence precursor="true">MKTIFTRITRRNPLGIAALLLTVTAMSASAEWHEFYHQSHVDYQRNNAWPDPFNEVDALQVTAPFEVMKHNGWRTHNTVGNELFRASDGQLSPSGTNHVKWVATQAPVERRVIYVLRGRTEEETNARVASVHHTLASCYIVGAPPQVIVTEKQQPTVSGNWANQITRKWMEVLPKPMLPERTAGGDQAAAQQ</sequence>
<dbReference type="Proteomes" id="UP000315471">
    <property type="component" value="Unassembled WGS sequence"/>
</dbReference>
<organism evidence="2 3">
    <name type="scientific">Novipirellula aureliae</name>
    <dbReference type="NCBI Taxonomy" id="2527966"/>
    <lineage>
        <taxon>Bacteria</taxon>
        <taxon>Pseudomonadati</taxon>
        <taxon>Planctomycetota</taxon>
        <taxon>Planctomycetia</taxon>
        <taxon>Pirellulales</taxon>
        <taxon>Pirellulaceae</taxon>
        <taxon>Novipirellula</taxon>
    </lineage>
</organism>
<gene>
    <name evidence="2" type="ORF">Q31b_07430</name>
</gene>
<feature type="chain" id="PRO_5022894581" evidence="1">
    <location>
        <begin position="31"/>
        <end position="192"/>
    </location>
</feature>
<keyword evidence="3" id="KW-1185">Reference proteome</keyword>
<accession>A0A5C6E9Q4</accession>
<feature type="signal peptide" evidence="1">
    <location>
        <begin position="1"/>
        <end position="30"/>
    </location>
</feature>
<evidence type="ECO:0000313" key="2">
    <source>
        <dbReference type="EMBL" id="TWU45568.1"/>
    </source>
</evidence>
<dbReference type="RefSeq" id="WP_146598242.1">
    <property type="nucleotide sequence ID" value="NZ_SJPY01000001.1"/>
</dbReference>
<name>A0A5C6E9Q4_9BACT</name>
<evidence type="ECO:0000256" key="1">
    <source>
        <dbReference type="SAM" id="SignalP"/>
    </source>
</evidence>
<dbReference type="AlphaFoldDB" id="A0A5C6E9Q4"/>
<comment type="caution">
    <text evidence="2">The sequence shown here is derived from an EMBL/GenBank/DDBJ whole genome shotgun (WGS) entry which is preliminary data.</text>
</comment>
<proteinExistence type="predicted"/>